<name>A0A7T4WBI0_9PROT</name>
<evidence type="ECO:0000313" key="1">
    <source>
        <dbReference type="EMBL" id="QQD71567.1"/>
    </source>
</evidence>
<dbReference type="Proteomes" id="UP000595420">
    <property type="component" value="Chromosome"/>
</dbReference>
<evidence type="ECO:0000313" key="2">
    <source>
        <dbReference type="Proteomes" id="UP000595420"/>
    </source>
</evidence>
<dbReference type="Gene3D" id="3.40.50.1000">
    <property type="entry name" value="HAD superfamily/HAD-like"/>
    <property type="match status" value="1"/>
</dbReference>
<dbReference type="InterPro" id="IPR036412">
    <property type="entry name" value="HAD-like_sf"/>
</dbReference>
<proteinExistence type="predicted"/>
<organism evidence="1 2">
    <name type="scientific">Acidithiobacillus ferrivorans</name>
    <dbReference type="NCBI Taxonomy" id="160808"/>
    <lineage>
        <taxon>Bacteria</taxon>
        <taxon>Pseudomonadati</taxon>
        <taxon>Pseudomonadota</taxon>
        <taxon>Acidithiobacillia</taxon>
        <taxon>Acidithiobacillales</taxon>
        <taxon>Acidithiobacillaceae</taxon>
        <taxon>Acidithiobacillus</taxon>
    </lineage>
</organism>
<sequence>MNPIVVFDLDGVLLDFAASWAQCASWELGRPIQKVSDAYDLQERFALSARECHRVWFAFHRDTWWERVPSHDSAWDAVCNVEAAGASIWAVTNVDTQWVHARAISLGGLIPSGRIICLGEHASAHHRAGILEDLRAQAFVDDQAVNVNAAVGIIAAPVLLHRGYQGQEEPAHGVTVIDDLLDFPVVIESLFKAARSA</sequence>
<dbReference type="AlphaFoldDB" id="A0A7T4WBI0"/>
<reference evidence="1 2" key="1">
    <citation type="submission" date="2020-07" db="EMBL/GenBank/DDBJ databases">
        <title>Complete genome sequence analysis of Acidithiobacillus ferrivorans XJFY6S-08 reveals extreme environmental adaptation to alpine acid mine drainage.</title>
        <authorList>
            <person name="Yan L."/>
            <person name="Ni Y."/>
        </authorList>
    </citation>
    <scope>NUCLEOTIDE SEQUENCE [LARGE SCALE GENOMIC DNA]</scope>
    <source>
        <strain evidence="1 2">XJFY6S-08</strain>
    </source>
</reference>
<dbReference type="InterPro" id="IPR023214">
    <property type="entry name" value="HAD_sf"/>
</dbReference>
<dbReference type="EMBL" id="CP059488">
    <property type="protein sequence ID" value="QQD71567.1"/>
    <property type="molecule type" value="Genomic_DNA"/>
</dbReference>
<accession>A0A7T4WBI0</accession>
<dbReference type="SUPFAM" id="SSF56784">
    <property type="entry name" value="HAD-like"/>
    <property type="match status" value="1"/>
</dbReference>
<protein>
    <recommendedName>
        <fullName evidence="3">HAD family hydrolase</fullName>
    </recommendedName>
</protein>
<dbReference type="RefSeq" id="WP_198659870.1">
    <property type="nucleotide sequence ID" value="NZ_CP059488.1"/>
</dbReference>
<evidence type="ECO:0008006" key="3">
    <source>
        <dbReference type="Google" id="ProtNLM"/>
    </source>
</evidence>
<gene>
    <name evidence="1" type="ORF">H2515_08785</name>
</gene>